<comment type="similarity">
    <text evidence="1 4">Belongs to the aldehyde dehydrogenase family.</text>
</comment>
<dbReference type="GO" id="GO:0016620">
    <property type="term" value="F:oxidoreductase activity, acting on the aldehyde or oxo group of donors, NAD or NADP as acceptor"/>
    <property type="evidence" value="ECO:0007669"/>
    <property type="project" value="InterPro"/>
</dbReference>
<evidence type="ECO:0000256" key="1">
    <source>
        <dbReference type="ARBA" id="ARBA00009986"/>
    </source>
</evidence>
<feature type="domain" description="Aldehyde dehydrogenase" evidence="5">
    <location>
        <begin position="23"/>
        <end position="470"/>
    </location>
</feature>
<dbReference type="InterPro" id="IPR016163">
    <property type="entry name" value="Ald_DH_C"/>
</dbReference>
<name>A0A4Q9MZ18_9APHY</name>
<dbReference type="EMBL" id="ML143394">
    <property type="protein sequence ID" value="TBU32698.1"/>
    <property type="molecule type" value="Genomic_DNA"/>
</dbReference>
<dbReference type="InterPro" id="IPR029510">
    <property type="entry name" value="Ald_DH_CS_GLU"/>
</dbReference>
<evidence type="ECO:0000256" key="2">
    <source>
        <dbReference type="ARBA" id="ARBA00023002"/>
    </source>
</evidence>
<feature type="active site" evidence="3">
    <location>
        <position position="247"/>
    </location>
</feature>
<reference evidence="6" key="1">
    <citation type="submission" date="2019-01" db="EMBL/GenBank/DDBJ databases">
        <title>Draft genome sequences of three monokaryotic isolates of the white-rot basidiomycete fungus Dichomitus squalens.</title>
        <authorList>
            <consortium name="DOE Joint Genome Institute"/>
            <person name="Lopez S.C."/>
            <person name="Andreopoulos B."/>
            <person name="Pangilinan J."/>
            <person name="Lipzen A."/>
            <person name="Riley R."/>
            <person name="Ahrendt S."/>
            <person name="Ng V."/>
            <person name="Barry K."/>
            <person name="Daum C."/>
            <person name="Grigoriev I.V."/>
            <person name="Hilden K.S."/>
            <person name="Makela M.R."/>
            <person name="de Vries R.P."/>
        </authorList>
    </citation>
    <scope>NUCLEOTIDE SEQUENCE [LARGE SCALE GENOMIC DNA]</scope>
    <source>
        <strain evidence="6">OM18370.1</strain>
    </source>
</reference>
<dbReference type="InterPro" id="IPR016161">
    <property type="entry name" value="Ald_DH/histidinol_DH"/>
</dbReference>
<evidence type="ECO:0000256" key="4">
    <source>
        <dbReference type="RuleBase" id="RU003345"/>
    </source>
</evidence>
<accession>A0A4Q9MZ18</accession>
<sequence>MSGFSFTDGFANIIDGKKATSPTSADIIDPSTEEVWARVPIATPEQLEDAIAAAERAFPAWSATPWEERQAALNKLADLIDQHAEQVAHLLMKEIGKDRGAAAFELSISTPWLRGVAKQKLEEEVRTEDSGRVSKIRFRPFGVVAGICPFNFPLTLGINKFAQAVLAGNCMILKAPPSAPCLVIKVIELAQSVLPPGVLQVLNGGNDLGQLMVKHPRIMRVSMTGSTGGGKAIMREAGAELKSITLELGGNDPAIVLDDIDVKQVAQVLFLGATHNAGQVCFTIKRIFVHENIYDAVKEELIAIAKEVRIGNPFDPDVNMGPVQNKAQYDRLQSLLADCKEKGYKIAFQSSPRPTGEKGYYVPLTIIDNPPDESRIAREEQFGPIVPLFKWKDDEEVVRRANGTDFGFSSSVWGKDMDRVQRIADGLYNGMVWVNEWGAVSADHPMGGTKHSGTGVECSKYGLSSWTFVQSFVVRDP</sequence>
<dbReference type="Proteomes" id="UP000292957">
    <property type="component" value="Unassembled WGS sequence"/>
</dbReference>
<dbReference type="OrthoDB" id="310895at2759"/>
<dbReference type="Gene3D" id="3.40.309.10">
    <property type="entry name" value="Aldehyde Dehydrogenase, Chain A, domain 2"/>
    <property type="match status" value="1"/>
</dbReference>
<protein>
    <submittedName>
        <fullName evidence="6">Aldehyde dehydrogenase</fullName>
    </submittedName>
</protein>
<dbReference type="FunFam" id="3.40.309.10:FF:000009">
    <property type="entry name" value="Aldehyde dehydrogenase A"/>
    <property type="match status" value="1"/>
</dbReference>
<dbReference type="Gene3D" id="3.40.605.10">
    <property type="entry name" value="Aldehyde Dehydrogenase, Chain A, domain 1"/>
    <property type="match status" value="1"/>
</dbReference>
<dbReference type="Pfam" id="PF00171">
    <property type="entry name" value="Aldedh"/>
    <property type="match status" value="1"/>
</dbReference>
<evidence type="ECO:0000259" key="5">
    <source>
        <dbReference type="Pfam" id="PF00171"/>
    </source>
</evidence>
<keyword evidence="2 4" id="KW-0560">Oxidoreductase</keyword>
<dbReference type="PANTHER" id="PTHR11699">
    <property type="entry name" value="ALDEHYDE DEHYDROGENASE-RELATED"/>
    <property type="match status" value="1"/>
</dbReference>
<evidence type="ECO:0000313" key="6">
    <source>
        <dbReference type="EMBL" id="TBU32698.1"/>
    </source>
</evidence>
<dbReference type="FunFam" id="3.40.605.10:FF:000007">
    <property type="entry name" value="NAD/NADP-dependent betaine aldehyde dehydrogenase"/>
    <property type="match status" value="1"/>
</dbReference>
<dbReference type="InterPro" id="IPR044086">
    <property type="entry name" value="LUC3-like"/>
</dbReference>
<evidence type="ECO:0000256" key="3">
    <source>
        <dbReference type="PROSITE-ProRule" id="PRU10007"/>
    </source>
</evidence>
<dbReference type="AlphaFoldDB" id="A0A4Q9MZ18"/>
<dbReference type="CDD" id="cd07106">
    <property type="entry name" value="ALDH_AldA-AAD23400"/>
    <property type="match status" value="1"/>
</dbReference>
<dbReference type="InterPro" id="IPR016162">
    <property type="entry name" value="Ald_DH_N"/>
</dbReference>
<gene>
    <name evidence="6" type="ORF">BD311DRAFT_775313</name>
</gene>
<dbReference type="PROSITE" id="PS00687">
    <property type="entry name" value="ALDEHYDE_DEHYDR_GLU"/>
    <property type="match status" value="1"/>
</dbReference>
<organism evidence="6">
    <name type="scientific">Dichomitus squalens</name>
    <dbReference type="NCBI Taxonomy" id="114155"/>
    <lineage>
        <taxon>Eukaryota</taxon>
        <taxon>Fungi</taxon>
        <taxon>Dikarya</taxon>
        <taxon>Basidiomycota</taxon>
        <taxon>Agaricomycotina</taxon>
        <taxon>Agaricomycetes</taxon>
        <taxon>Polyporales</taxon>
        <taxon>Polyporaceae</taxon>
        <taxon>Dichomitus</taxon>
    </lineage>
</organism>
<dbReference type="SUPFAM" id="SSF53720">
    <property type="entry name" value="ALDH-like"/>
    <property type="match status" value="1"/>
</dbReference>
<dbReference type="InterPro" id="IPR015590">
    <property type="entry name" value="Aldehyde_DH_dom"/>
</dbReference>
<proteinExistence type="inferred from homology"/>